<feature type="domain" description="Aminotransferase class V" evidence="1">
    <location>
        <begin position="51"/>
        <end position="392"/>
    </location>
</feature>
<evidence type="ECO:0000313" key="3">
    <source>
        <dbReference type="Proteomes" id="UP000244093"/>
    </source>
</evidence>
<sequence length="404" mass="45113">MVFTGWEELRGLFPALKYFKAFLNTASEGLAPVGVLKALTYFADVLSTHDLRLNEVLESMVDEARGEVAKLVGGGVDEVAFTVQTTDGLKRVLSSLNVGRGDVVVSVDLEFPTVSSLIKSLCSVRGCVPRVVEGFGRYDVGFFEEVIDDRTKAVVVSSVNWVSGWRLDLRRLSKVVHDRGALLVVDGVQHVGALKLDVRYEGVDALCVGGEKWLLNPYLGSGFMYVRRELIEDLDVGVYGILNREPPPSGWSSYWPDPSKDPWSLPEVSKTAVRFEWGGGRPYPQVLTLYEAVKLINSVGIESIEARVLELRGYLIKRLVEEGYEVLHHVEDRRAWSGITLVKTGLPQDKELELVRRLVRMGVVVSYRGARNFSGVRVSTHFYNDFNDVEEFVKALNEEKVKLS</sequence>
<gene>
    <name evidence="2" type="ORF">B7O98_08620</name>
</gene>
<protein>
    <recommendedName>
        <fullName evidence="1">Aminotransferase class V domain-containing protein</fullName>
    </recommendedName>
</protein>
<proteinExistence type="predicted"/>
<name>A0A2R7Y2X4_9CREN</name>
<dbReference type="InterPro" id="IPR015422">
    <property type="entry name" value="PyrdxlP-dep_Trfase_small"/>
</dbReference>
<dbReference type="Proteomes" id="UP000244093">
    <property type="component" value="Unassembled WGS sequence"/>
</dbReference>
<evidence type="ECO:0000259" key="1">
    <source>
        <dbReference type="Pfam" id="PF00266"/>
    </source>
</evidence>
<dbReference type="Gene3D" id="3.90.1150.10">
    <property type="entry name" value="Aspartate Aminotransferase, domain 1"/>
    <property type="match status" value="1"/>
</dbReference>
<dbReference type="EMBL" id="NBVN01000006">
    <property type="protein sequence ID" value="PUA31848.1"/>
    <property type="molecule type" value="Genomic_DNA"/>
</dbReference>
<evidence type="ECO:0000313" key="2">
    <source>
        <dbReference type="EMBL" id="PUA31848.1"/>
    </source>
</evidence>
<dbReference type="Pfam" id="PF00266">
    <property type="entry name" value="Aminotran_5"/>
    <property type="match status" value="1"/>
</dbReference>
<dbReference type="PANTHER" id="PTHR43586">
    <property type="entry name" value="CYSTEINE DESULFURASE"/>
    <property type="match status" value="1"/>
</dbReference>
<accession>A0A2R7Y2X4</accession>
<dbReference type="AlphaFoldDB" id="A0A2R7Y2X4"/>
<dbReference type="InterPro" id="IPR015421">
    <property type="entry name" value="PyrdxlP-dep_Trfase_major"/>
</dbReference>
<reference evidence="2 3" key="1">
    <citation type="journal article" date="2018" name="Syst. Appl. Microbiol.">
        <title>A new symbiotic nanoarchaeote (Candidatus Nanoclepta minutus) and its host (Zestosphaera tikiterensis gen. nov., sp. nov.) from a New Zealand hot spring.</title>
        <authorList>
            <person name="St John E."/>
            <person name="Liu Y."/>
            <person name="Podar M."/>
            <person name="Stott M.B."/>
            <person name="Meneghin J."/>
            <person name="Chen Z."/>
            <person name="Lagutin K."/>
            <person name="Mitchell K."/>
            <person name="Reysenbach A.L."/>
        </authorList>
    </citation>
    <scope>NUCLEOTIDE SEQUENCE [LARGE SCALE GENOMIC DNA]</scope>
    <source>
        <strain evidence="2">NZ3</strain>
    </source>
</reference>
<organism evidence="2 3">
    <name type="scientific">Zestosphaera tikiterensis</name>
    <dbReference type="NCBI Taxonomy" id="1973259"/>
    <lineage>
        <taxon>Archaea</taxon>
        <taxon>Thermoproteota</taxon>
        <taxon>Thermoprotei</taxon>
        <taxon>Desulfurococcales</taxon>
        <taxon>Desulfurococcaceae</taxon>
        <taxon>Zestosphaera</taxon>
    </lineage>
</organism>
<dbReference type="PANTHER" id="PTHR43586:SF15">
    <property type="entry name" value="BLR3095 PROTEIN"/>
    <property type="match status" value="1"/>
</dbReference>
<dbReference type="InterPro" id="IPR015424">
    <property type="entry name" value="PyrdxlP-dep_Trfase"/>
</dbReference>
<comment type="caution">
    <text evidence="2">The sequence shown here is derived from an EMBL/GenBank/DDBJ whole genome shotgun (WGS) entry which is preliminary data.</text>
</comment>
<dbReference type="SUPFAM" id="SSF53383">
    <property type="entry name" value="PLP-dependent transferases"/>
    <property type="match status" value="1"/>
</dbReference>
<dbReference type="Gene3D" id="3.40.640.10">
    <property type="entry name" value="Type I PLP-dependent aspartate aminotransferase-like (Major domain)"/>
    <property type="match status" value="1"/>
</dbReference>
<dbReference type="InterPro" id="IPR000192">
    <property type="entry name" value="Aminotrans_V_dom"/>
</dbReference>